<dbReference type="Pfam" id="PF11804">
    <property type="entry name" value="DUF3325"/>
    <property type="match status" value="1"/>
</dbReference>
<protein>
    <recommendedName>
        <fullName evidence="4">DUF3325 domain-containing protein</fullName>
    </recommendedName>
</protein>
<keyword evidence="1" id="KW-0472">Membrane</keyword>
<evidence type="ECO:0000313" key="3">
    <source>
        <dbReference type="Proteomes" id="UP000236327"/>
    </source>
</evidence>
<evidence type="ECO:0000313" key="2">
    <source>
        <dbReference type="EMBL" id="PNU03427.1"/>
    </source>
</evidence>
<evidence type="ECO:0008006" key="4">
    <source>
        <dbReference type="Google" id="ProtNLM"/>
    </source>
</evidence>
<reference evidence="2 3" key="1">
    <citation type="submission" date="2016-05" db="EMBL/GenBank/DDBJ databases">
        <title>Complete genome sequence of Novosphingobium guangzhouense SA925(T).</title>
        <authorList>
            <person name="Sha S."/>
        </authorList>
    </citation>
    <scope>NUCLEOTIDE SEQUENCE [LARGE SCALE GENOMIC DNA]</scope>
    <source>
        <strain evidence="2 3">SA925</strain>
    </source>
</reference>
<keyword evidence="1" id="KW-0812">Transmembrane</keyword>
<dbReference type="InterPro" id="IPR021762">
    <property type="entry name" value="DUF3325"/>
</dbReference>
<comment type="caution">
    <text evidence="2">The sequence shown here is derived from an EMBL/GenBank/DDBJ whole genome shotgun (WGS) entry which is preliminary data.</text>
</comment>
<feature type="transmembrane region" description="Helical" evidence="1">
    <location>
        <begin position="44"/>
        <end position="70"/>
    </location>
</feature>
<gene>
    <name evidence="2" type="ORF">A8V01_06880</name>
</gene>
<evidence type="ECO:0000256" key="1">
    <source>
        <dbReference type="SAM" id="Phobius"/>
    </source>
</evidence>
<dbReference type="OrthoDB" id="7508262at2"/>
<dbReference type="AlphaFoldDB" id="A0A2K2FXA5"/>
<proteinExistence type="predicted"/>
<keyword evidence="1" id="KW-1133">Transmembrane helix</keyword>
<sequence>MIHVLALALSFAAFLSLAVAMKRHQRDLTGRTLTDEQARAARTSGWLLLAGALGVNIAALGSAMGTIVWFGEASVGAGLTVTAINWAVNRKAGRGAR</sequence>
<dbReference type="RefSeq" id="WP_103097858.1">
    <property type="nucleotide sequence ID" value="NZ_LYMM01000051.1"/>
</dbReference>
<organism evidence="2 3">
    <name type="scientific">Novosphingobium guangzhouense</name>
    <dbReference type="NCBI Taxonomy" id="1850347"/>
    <lineage>
        <taxon>Bacteria</taxon>
        <taxon>Pseudomonadati</taxon>
        <taxon>Pseudomonadota</taxon>
        <taxon>Alphaproteobacteria</taxon>
        <taxon>Sphingomonadales</taxon>
        <taxon>Sphingomonadaceae</taxon>
        <taxon>Novosphingobium</taxon>
    </lineage>
</organism>
<name>A0A2K2FXA5_9SPHN</name>
<dbReference type="EMBL" id="LYMM01000051">
    <property type="protein sequence ID" value="PNU03427.1"/>
    <property type="molecule type" value="Genomic_DNA"/>
</dbReference>
<accession>A0A2K2FXA5</accession>
<keyword evidence="3" id="KW-1185">Reference proteome</keyword>
<dbReference type="Proteomes" id="UP000236327">
    <property type="component" value="Unassembled WGS sequence"/>
</dbReference>